<keyword evidence="9" id="KW-1185">Reference proteome</keyword>
<dbReference type="Proteomes" id="UP000189810">
    <property type="component" value="Chromosome I"/>
</dbReference>
<dbReference type="HAMAP" id="MF_01930">
    <property type="entry name" value="PurN"/>
    <property type="match status" value="1"/>
</dbReference>
<dbReference type="Pfam" id="PF00551">
    <property type="entry name" value="Formyl_trans_N"/>
    <property type="match status" value="1"/>
</dbReference>
<evidence type="ECO:0000256" key="3">
    <source>
        <dbReference type="ARBA" id="ARBA00022755"/>
    </source>
</evidence>
<dbReference type="PANTHER" id="PTHR43369">
    <property type="entry name" value="PHOSPHORIBOSYLGLYCINAMIDE FORMYLTRANSFERASE"/>
    <property type="match status" value="1"/>
</dbReference>
<dbReference type="CDD" id="cd08645">
    <property type="entry name" value="FMT_core_GART"/>
    <property type="match status" value="1"/>
</dbReference>
<feature type="binding site" evidence="6">
    <location>
        <begin position="11"/>
        <end position="13"/>
    </location>
    <ligand>
        <name>N(1)-(5-phospho-beta-D-ribosyl)glycinamide</name>
        <dbReference type="ChEBI" id="CHEBI:143788"/>
    </ligand>
</feature>
<dbReference type="AlphaFoldDB" id="A0A1M6R1V5"/>
<dbReference type="PROSITE" id="PS00373">
    <property type="entry name" value="GART"/>
    <property type="match status" value="1"/>
</dbReference>
<protein>
    <recommendedName>
        <fullName evidence="6">Phosphoribosylglycinamide formyltransferase</fullName>
        <ecNumber evidence="6">2.1.2.2</ecNumber>
    </recommendedName>
    <alternativeName>
        <fullName evidence="6">5'-phosphoribosylglycinamide transformylase</fullName>
    </alternativeName>
    <alternativeName>
        <fullName evidence="6">GAR transformylase</fullName>
        <shortName evidence="6">GART</shortName>
    </alternativeName>
</protein>
<feature type="binding site" evidence="6">
    <location>
        <position position="64"/>
    </location>
    <ligand>
        <name>(6R)-10-formyltetrahydrofolate</name>
        <dbReference type="ChEBI" id="CHEBI:195366"/>
    </ligand>
</feature>
<comment type="caution">
    <text evidence="6">Lacks conserved residue(s) required for the propagation of feature annotation.</text>
</comment>
<evidence type="ECO:0000256" key="1">
    <source>
        <dbReference type="ARBA" id="ARBA00005054"/>
    </source>
</evidence>
<dbReference type="InterPro" id="IPR002376">
    <property type="entry name" value="Formyl_transf_N"/>
</dbReference>
<organism evidence="8 9">
    <name type="scientific">Thermocrinis minervae</name>
    <dbReference type="NCBI Taxonomy" id="381751"/>
    <lineage>
        <taxon>Bacteria</taxon>
        <taxon>Pseudomonadati</taxon>
        <taxon>Aquificota</taxon>
        <taxon>Aquificia</taxon>
        <taxon>Aquificales</taxon>
        <taxon>Aquificaceae</taxon>
        <taxon>Thermocrinis</taxon>
    </lineage>
</organism>
<dbReference type="InterPro" id="IPR001555">
    <property type="entry name" value="GART_AS"/>
</dbReference>
<dbReference type="PANTHER" id="PTHR43369:SF2">
    <property type="entry name" value="PHOSPHORIBOSYLGLYCINAMIDE FORMYLTRANSFERASE"/>
    <property type="match status" value="1"/>
</dbReference>
<evidence type="ECO:0000256" key="5">
    <source>
        <dbReference type="ARBA" id="ARBA00047664"/>
    </source>
</evidence>
<name>A0A1M6R1V5_9AQUI</name>
<dbReference type="InterPro" id="IPR036477">
    <property type="entry name" value="Formyl_transf_N_sf"/>
</dbReference>
<feature type="binding site" evidence="6">
    <location>
        <position position="106"/>
    </location>
    <ligand>
        <name>(6R)-10-formyltetrahydrofolate</name>
        <dbReference type="ChEBI" id="CHEBI:195366"/>
    </ligand>
</feature>
<dbReference type="GO" id="GO:0004644">
    <property type="term" value="F:phosphoribosylglycinamide formyltransferase activity"/>
    <property type="evidence" value="ECO:0007669"/>
    <property type="project" value="UniProtKB-UniRule"/>
</dbReference>
<accession>A0A1M6R1V5</accession>
<comment type="function">
    <text evidence="6">Catalyzes the transfer of a formyl group from 10-formyltetrahydrofolate to 5-phospho-ribosyl-glycinamide (GAR), producing 5-phospho-ribosyl-N-formylglycinamide (FGAR) and tetrahydrofolate.</text>
</comment>
<dbReference type="OrthoDB" id="9806170at2"/>
<keyword evidence="3 6" id="KW-0658">Purine biosynthesis</keyword>
<dbReference type="RefSeq" id="WP_079653651.1">
    <property type="nucleotide sequence ID" value="NZ_LT670846.1"/>
</dbReference>
<dbReference type="EMBL" id="LT670846">
    <property type="protein sequence ID" value="SHK26376.1"/>
    <property type="molecule type" value="Genomic_DNA"/>
</dbReference>
<dbReference type="EC" id="2.1.2.2" evidence="6"/>
<dbReference type="SUPFAM" id="SSF53328">
    <property type="entry name" value="Formyltransferase"/>
    <property type="match status" value="1"/>
</dbReference>
<dbReference type="InterPro" id="IPR004607">
    <property type="entry name" value="GART"/>
</dbReference>
<evidence type="ECO:0000313" key="9">
    <source>
        <dbReference type="Proteomes" id="UP000189810"/>
    </source>
</evidence>
<dbReference type="GO" id="GO:0006189">
    <property type="term" value="P:'de novo' IMP biosynthetic process"/>
    <property type="evidence" value="ECO:0007669"/>
    <property type="project" value="UniProtKB-UniRule"/>
</dbReference>
<evidence type="ECO:0000256" key="4">
    <source>
        <dbReference type="ARBA" id="ARBA00038440"/>
    </source>
</evidence>
<dbReference type="Gene3D" id="3.40.50.170">
    <property type="entry name" value="Formyl transferase, N-terminal domain"/>
    <property type="match status" value="1"/>
</dbReference>
<keyword evidence="2 6" id="KW-0808">Transferase</keyword>
<gene>
    <name evidence="6" type="primary">purN</name>
    <name evidence="8" type="ORF">SAMN05444391_0483</name>
</gene>
<feature type="domain" description="Formyl transferase N-terminal" evidence="7">
    <location>
        <begin position="1"/>
        <end position="181"/>
    </location>
</feature>
<evidence type="ECO:0000313" key="8">
    <source>
        <dbReference type="EMBL" id="SHK26376.1"/>
    </source>
</evidence>
<feature type="active site" description="Proton donor" evidence="6">
    <location>
        <position position="108"/>
    </location>
</feature>
<dbReference type="UniPathway" id="UPA00074">
    <property type="reaction ID" value="UER00126"/>
</dbReference>
<dbReference type="NCBIfam" id="TIGR00639">
    <property type="entry name" value="PurN"/>
    <property type="match status" value="1"/>
</dbReference>
<sequence>MNLGVLVSGRGSNLQAIIDAIESGKLQDRISIVISNREKAYAIERCKKHSIPYVVIKRKDFPSREEFERAMVDILKERGVELVVLAGFMSILTKTFLSAFPMKVINIHPSLIPAFQGLNAQKQALEYGAKITGCTVHFVTEELDNGPVIVQACVPVLDTDTEESLSERILSYEHRILPQAIKWISQGRVKVEGRIVKVEGAKYGTLPVNPSLEDF</sequence>
<dbReference type="STRING" id="381751.SAMN05444391_0483"/>
<comment type="similarity">
    <text evidence="4 6">Belongs to the GART family.</text>
</comment>
<reference evidence="8 9" key="1">
    <citation type="submission" date="2016-11" db="EMBL/GenBank/DDBJ databases">
        <authorList>
            <person name="Jaros S."/>
            <person name="Januszkiewicz K."/>
            <person name="Wedrychowicz H."/>
        </authorList>
    </citation>
    <scope>NUCLEOTIDE SEQUENCE [LARGE SCALE GENOMIC DNA]</scope>
    <source>
        <strain evidence="8 9">DSM 19557</strain>
    </source>
</reference>
<comment type="catalytic activity">
    <reaction evidence="5 6">
        <text>N(1)-(5-phospho-beta-D-ribosyl)glycinamide + (6R)-10-formyltetrahydrofolate = N(2)-formyl-N(1)-(5-phospho-beta-D-ribosyl)glycinamide + (6S)-5,6,7,8-tetrahydrofolate + H(+)</text>
        <dbReference type="Rhea" id="RHEA:15053"/>
        <dbReference type="ChEBI" id="CHEBI:15378"/>
        <dbReference type="ChEBI" id="CHEBI:57453"/>
        <dbReference type="ChEBI" id="CHEBI:143788"/>
        <dbReference type="ChEBI" id="CHEBI:147286"/>
        <dbReference type="ChEBI" id="CHEBI:195366"/>
        <dbReference type="EC" id="2.1.2.2"/>
    </reaction>
</comment>
<comment type="pathway">
    <text evidence="1 6">Purine metabolism; IMP biosynthesis via de novo pathway; N(2)-formyl-N(1)-(5-phospho-D-ribosyl)glycinamide from N(1)-(5-phospho-D-ribosyl)glycinamide (10-formyl THF route): step 1/1.</text>
</comment>
<dbReference type="FunFam" id="3.40.50.170:FF:000007">
    <property type="entry name" value="Phosphoribosylglycinamide formyltransferase"/>
    <property type="match status" value="1"/>
</dbReference>
<proteinExistence type="inferred from homology"/>
<evidence type="ECO:0000256" key="6">
    <source>
        <dbReference type="HAMAP-Rule" id="MF_01930"/>
    </source>
</evidence>
<dbReference type="GO" id="GO:0005829">
    <property type="term" value="C:cytosol"/>
    <property type="evidence" value="ECO:0007669"/>
    <property type="project" value="TreeGrafter"/>
</dbReference>
<feature type="site" description="Raises pKa of active site His" evidence="6">
    <location>
        <position position="144"/>
    </location>
</feature>
<evidence type="ECO:0000256" key="2">
    <source>
        <dbReference type="ARBA" id="ARBA00022679"/>
    </source>
</evidence>
<evidence type="ECO:0000259" key="7">
    <source>
        <dbReference type="Pfam" id="PF00551"/>
    </source>
</evidence>